<dbReference type="InterPro" id="IPR052337">
    <property type="entry name" value="SAT4-like"/>
</dbReference>
<evidence type="ECO:0000313" key="3">
    <source>
        <dbReference type="EMBL" id="KAK3179103.1"/>
    </source>
</evidence>
<dbReference type="EMBL" id="JASNWA010000003">
    <property type="protein sequence ID" value="KAK3179103.1"/>
    <property type="molecule type" value="Genomic_DNA"/>
</dbReference>
<dbReference type="Proteomes" id="UP001276659">
    <property type="component" value="Unassembled WGS sequence"/>
</dbReference>
<evidence type="ECO:0000256" key="1">
    <source>
        <dbReference type="SAM" id="MobiDB-lite"/>
    </source>
</evidence>
<feature type="transmembrane region" description="Helical" evidence="2">
    <location>
        <begin position="59"/>
        <end position="82"/>
    </location>
</feature>
<evidence type="ECO:0000313" key="4">
    <source>
        <dbReference type="Proteomes" id="UP001276659"/>
    </source>
</evidence>
<keyword evidence="4" id="KW-1185">Reference proteome</keyword>
<feature type="transmembrane region" description="Helical" evidence="2">
    <location>
        <begin position="24"/>
        <end position="47"/>
    </location>
</feature>
<reference evidence="3" key="1">
    <citation type="submission" date="2022-11" db="EMBL/GenBank/DDBJ databases">
        <title>Chromosomal genome sequence assembly and mating type (MAT) locus characterization of the leprose asexual lichenized fungus Lepraria neglecta (Nyl.) Erichsen.</title>
        <authorList>
            <person name="Allen J.L."/>
            <person name="Pfeffer B."/>
        </authorList>
    </citation>
    <scope>NUCLEOTIDE SEQUENCE</scope>
    <source>
        <strain evidence="3">Allen 5258</strain>
    </source>
</reference>
<feature type="region of interest" description="Disordered" evidence="1">
    <location>
        <begin position="180"/>
        <end position="199"/>
    </location>
</feature>
<evidence type="ECO:0000256" key="2">
    <source>
        <dbReference type="SAM" id="Phobius"/>
    </source>
</evidence>
<dbReference type="AlphaFoldDB" id="A0AAD9ZHX6"/>
<keyword evidence="2" id="KW-0812">Transmembrane</keyword>
<keyword evidence="2" id="KW-0472">Membrane</keyword>
<dbReference type="PANTHER" id="PTHR33048:SF47">
    <property type="entry name" value="INTEGRAL MEMBRANE PROTEIN-RELATED"/>
    <property type="match status" value="1"/>
</dbReference>
<sequence length="199" mass="22748">MAIRVLYIPVKLIWKIQIKWTQKAILALSLCLTVVMILVTITRISGIKIDGKVDQVWESYFIILAAEIGIILTAVTAFRAFFVSRHKRDNNGAKQSPGDRTHWYSQNRYLLKRVFTPSLWRSKPRGQSTSGGYEADEDGHFPMRNLPHIPRAHMTGVRTFIDGHGKGTNASRIMESQAIQEDEDTWPLHDKYQTPESQV</sequence>
<protein>
    <submittedName>
        <fullName evidence="3">Uncharacterized protein</fullName>
    </submittedName>
</protein>
<organism evidence="3 4">
    <name type="scientific">Lepraria neglecta</name>
    <dbReference type="NCBI Taxonomy" id="209136"/>
    <lineage>
        <taxon>Eukaryota</taxon>
        <taxon>Fungi</taxon>
        <taxon>Dikarya</taxon>
        <taxon>Ascomycota</taxon>
        <taxon>Pezizomycotina</taxon>
        <taxon>Lecanoromycetes</taxon>
        <taxon>OSLEUM clade</taxon>
        <taxon>Lecanoromycetidae</taxon>
        <taxon>Lecanorales</taxon>
        <taxon>Lecanorineae</taxon>
        <taxon>Stereocaulaceae</taxon>
        <taxon>Lepraria</taxon>
    </lineage>
</organism>
<comment type="caution">
    <text evidence="3">The sequence shown here is derived from an EMBL/GenBank/DDBJ whole genome shotgun (WGS) entry which is preliminary data.</text>
</comment>
<name>A0AAD9ZHX6_9LECA</name>
<keyword evidence="2" id="KW-1133">Transmembrane helix</keyword>
<accession>A0AAD9ZHX6</accession>
<proteinExistence type="predicted"/>
<feature type="region of interest" description="Disordered" evidence="1">
    <location>
        <begin position="121"/>
        <end position="148"/>
    </location>
</feature>
<dbReference type="PANTHER" id="PTHR33048">
    <property type="entry name" value="PTH11-LIKE INTEGRAL MEMBRANE PROTEIN (AFU_ORTHOLOGUE AFUA_5G11245)"/>
    <property type="match status" value="1"/>
</dbReference>
<gene>
    <name evidence="3" type="ORF">OEA41_001242</name>
</gene>